<dbReference type="InterPro" id="IPR020471">
    <property type="entry name" value="AKR"/>
</dbReference>
<dbReference type="Gene3D" id="3.20.20.100">
    <property type="entry name" value="NADP-dependent oxidoreductase domain"/>
    <property type="match status" value="1"/>
</dbReference>
<dbReference type="CDD" id="cd19071">
    <property type="entry name" value="AKR_AKR1-5-like"/>
    <property type="match status" value="1"/>
</dbReference>
<dbReference type="InterPro" id="IPR036812">
    <property type="entry name" value="NAD(P)_OxRdtase_dom_sf"/>
</dbReference>
<dbReference type="SUPFAM" id="SSF51430">
    <property type="entry name" value="NAD(P)-linked oxidoreductase"/>
    <property type="match status" value="1"/>
</dbReference>
<evidence type="ECO:0000313" key="3">
    <source>
        <dbReference type="Proteomes" id="UP001524499"/>
    </source>
</evidence>
<dbReference type="PANTHER" id="PTHR43827">
    <property type="entry name" value="2,5-DIKETO-D-GLUCONIC ACID REDUCTASE"/>
    <property type="match status" value="1"/>
</dbReference>
<organism evidence="2 3">
    <name type="scientific">Methylomonas subterranea</name>
    <dbReference type="NCBI Taxonomy" id="2952225"/>
    <lineage>
        <taxon>Bacteria</taxon>
        <taxon>Pseudomonadati</taxon>
        <taxon>Pseudomonadota</taxon>
        <taxon>Gammaproteobacteria</taxon>
        <taxon>Methylococcales</taxon>
        <taxon>Methylococcaceae</taxon>
        <taxon>Methylomonas</taxon>
    </lineage>
</organism>
<evidence type="ECO:0000313" key="2">
    <source>
        <dbReference type="EMBL" id="MCQ8102512.1"/>
    </source>
</evidence>
<dbReference type="EMBL" id="JANIBJ010000001">
    <property type="protein sequence ID" value="MCQ8102512.1"/>
    <property type="molecule type" value="Genomic_DNA"/>
</dbReference>
<evidence type="ECO:0000259" key="1">
    <source>
        <dbReference type="Pfam" id="PF00248"/>
    </source>
</evidence>
<dbReference type="Proteomes" id="UP001524499">
    <property type="component" value="Unassembled WGS sequence"/>
</dbReference>
<dbReference type="PRINTS" id="PR00069">
    <property type="entry name" value="ALDKETRDTASE"/>
</dbReference>
<reference evidence="2 3" key="1">
    <citation type="submission" date="2022-07" db="EMBL/GenBank/DDBJ databases">
        <title>Methylomonas rivi sp. nov., Methylomonas rosea sp. nov., Methylomonas aureus sp. nov. and Methylomonas subterranea sp. nov., four novel methanotrophs isolated from a freshwater creek and the deep terrestrial subsurface.</title>
        <authorList>
            <person name="Abin C."/>
            <person name="Sankaranarayanan K."/>
            <person name="Garner C."/>
            <person name="Sindelar R."/>
            <person name="Kotary K."/>
            <person name="Garner R."/>
            <person name="Barclay S."/>
            <person name="Lawson P."/>
            <person name="Krumholz L."/>
        </authorList>
    </citation>
    <scope>NUCLEOTIDE SEQUENCE [LARGE SCALE GENOMIC DNA]</scope>
    <source>
        <strain evidence="2 3">SURF-2</strain>
    </source>
</reference>
<protein>
    <submittedName>
        <fullName evidence="2">Aldo/keto reductase</fullName>
    </submittedName>
</protein>
<feature type="domain" description="NADP-dependent oxidoreductase" evidence="1">
    <location>
        <begin position="23"/>
        <end position="279"/>
    </location>
</feature>
<dbReference type="RefSeq" id="WP_256600118.1">
    <property type="nucleotide sequence ID" value="NZ_JANIBJ010000001.1"/>
</dbReference>
<sequence>MQDDVVISSAGVAMPRLIYGTAWKRERTAEWVALALETGFRGIDTACQPKHYHEAGVGEALHAAFELGLGREQIYLQTKFTPLGGQDPLQIPYDPQAPLQRQVAQSFAKSLDNLRTGYLDGLILHSPLADKAELMTVWRAMEDIVLSGGARQLGISNCYDPALFEFLYRAAIVKPAVLQNRFYADSGYDVELRKFCRAHGVIYQSFWTLTANPKLLAHQTLKALAQHYRRGPAQILFRYLTQVGVVPLTGTTSTQHMRDDLAIFEFELTADECADLERLLSPADPA</sequence>
<dbReference type="Pfam" id="PF00248">
    <property type="entry name" value="Aldo_ket_red"/>
    <property type="match status" value="1"/>
</dbReference>
<dbReference type="InterPro" id="IPR023210">
    <property type="entry name" value="NADP_OxRdtase_dom"/>
</dbReference>
<keyword evidence="3" id="KW-1185">Reference proteome</keyword>
<accession>A0ABT1TBM3</accession>
<proteinExistence type="predicted"/>
<gene>
    <name evidence="2" type="ORF">NP590_00225</name>
</gene>
<comment type="caution">
    <text evidence="2">The sequence shown here is derived from an EMBL/GenBank/DDBJ whole genome shotgun (WGS) entry which is preliminary data.</text>
</comment>
<name>A0ABT1TBM3_9GAMM</name>
<dbReference type="PANTHER" id="PTHR43827:SF8">
    <property type="entry name" value="ALDO_KETO REDUCTASE FAMILY PROTEIN"/>
    <property type="match status" value="1"/>
</dbReference>